<reference evidence="1 2" key="1">
    <citation type="submission" date="2019-05" db="EMBL/GenBank/DDBJ databases">
        <authorList>
            <person name="Derk J.T."/>
            <person name="Gurtovaia V."/>
            <person name="Hoskins I.B.W."/>
            <person name="Meyer D.A."/>
            <person name="Wheatley K.M."/>
            <person name="Pape-Zambito D.A."/>
            <person name="Garlena R.A."/>
            <person name="Russell D.A."/>
            <person name="Pope W.H."/>
            <person name="Jacobs-Sera D."/>
            <person name="Hatfull G.F."/>
        </authorList>
    </citation>
    <scope>NUCLEOTIDE SEQUENCE [LARGE SCALE GENOMIC DNA]</scope>
</reference>
<protein>
    <submittedName>
        <fullName evidence="1">Uncharacterized protein</fullName>
    </submittedName>
</protein>
<dbReference type="Proteomes" id="UP000316735">
    <property type="component" value="Segment"/>
</dbReference>
<evidence type="ECO:0000313" key="1">
    <source>
        <dbReference type="EMBL" id="QDH92135.1"/>
    </source>
</evidence>
<name>A0A514DEV7_9CAUD</name>
<dbReference type="GeneID" id="77931336"/>
<evidence type="ECO:0000313" key="2">
    <source>
        <dbReference type="Proteomes" id="UP000316735"/>
    </source>
</evidence>
<keyword evidence="2" id="KW-1185">Reference proteome</keyword>
<proteinExistence type="predicted"/>
<organism evidence="1 2">
    <name type="scientific">Streptomyces phage Dubu</name>
    <dbReference type="NCBI Taxonomy" id="2591226"/>
    <lineage>
        <taxon>Viruses</taxon>
        <taxon>Duplodnaviria</taxon>
        <taxon>Heunggongvirae</taxon>
        <taxon>Uroviricota</taxon>
        <taxon>Caudoviricetes</taxon>
        <taxon>Dubuvirus</taxon>
        <taxon>Dubuvirus dubu</taxon>
    </lineage>
</organism>
<dbReference type="KEGG" id="vg:77931336"/>
<dbReference type="NCBIfam" id="NF038082">
    <property type="entry name" value="phiSA1p31"/>
    <property type="match status" value="1"/>
</dbReference>
<dbReference type="EMBL" id="MK937595">
    <property type="protein sequence ID" value="QDH92135.1"/>
    <property type="molecule type" value="Genomic_DNA"/>
</dbReference>
<accession>A0A514DEV7</accession>
<sequence length="187" mass="20169">MEKFTAGEEVTLTTQDHPVRVLFGPYVALMGRDQDTYLVEFLNGPDKGSGVTARGSVLKRGPKFTVGEDVLVGALKTPATVVAGPFPMRDRSAPFYVLAYADGDHGTRTENLLVKAQAPLPAHFWFKGRDYDLTATYVDSDGDAWHFNGRTGQGGLPLLDSPDAGAGYRDYSLANVVSSFGPLAKRV</sequence>
<dbReference type="RefSeq" id="YP_010655474.1">
    <property type="nucleotide sequence ID" value="NC_070828.1"/>
</dbReference>
<gene>
    <name evidence="1" type="primary">30</name>
    <name evidence="1" type="ORF">SEA_DUBU_30</name>
</gene>